<evidence type="ECO:0000256" key="14">
    <source>
        <dbReference type="PIRSR" id="PIRSR001365-1"/>
    </source>
</evidence>
<keyword evidence="8 12" id="KW-0457">Lysine biosynthesis</keyword>
<dbReference type="PROSITE" id="PS00666">
    <property type="entry name" value="DHDPS_2"/>
    <property type="match status" value="1"/>
</dbReference>
<dbReference type="InterPro" id="IPR020624">
    <property type="entry name" value="Schiff_base-form_aldolases_CS"/>
</dbReference>
<evidence type="ECO:0000256" key="10">
    <source>
        <dbReference type="ARBA" id="ARBA00023270"/>
    </source>
</evidence>
<evidence type="ECO:0000256" key="3">
    <source>
        <dbReference type="ARBA" id="ARBA00007592"/>
    </source>
</evidence>
<dbReference type="PANTHER" id="PTHR12128">
    <property type="entry name" value="DIHYDRODIPICOLINATE SYNTHASE"/>
    <property type="match status" value="1"/>
</dbReference>
<proteinExistence type="inferred from homology"/>
<name>J1Y7W4_9ALTE</name>
<sequence length="295" mass="31444">MFRGSFVALITPMTAQGQVDYDSLHTLVDFHLKQGSDGLVIMGTTGEAATLSLTEQHAALKQVCQQVAGRIPVLVGNGAMSTAEAVEKTRFFADLPIDGYLTVTPFYNKPTQKGMLAHFQAVAAATDKAIFLYNVPGRTGVDLKAETVAELAKVPNIVGIKEATGSLARLAELQALCPADFLLFSGDDASFAEFMLQGGHGVISVTANVAPAAMAAICRAAAQGDAATAKALDSRLQALHRDLFIESNPIPTKWALLQMGLIQSDFLRLPLTQLEPIYQSTIEQALQQAGIEKQE</sequence>
<evidence type="ECO:0000313" key="17">
    <source>
        <dbReference type="Proteomes" id="UP000012043"/>
    </source>
</evidence>
<dbReference type="RefSeq" id="WP_008610456.1">
    <property type="nucleotide sequence ID" value="NZ_ALAB01000043.1"/>
</dbReference>
<evidence type="ECO:0000256" key="5">
    <source>
        <dbReference type="ARBA" id="ARBA00022490"/>
    </source>
</evidence>
<comment type="subunit">
    <text evidence="12">Homotetramer; dimer of dimers.</text>
</comment>
<dbReference type="SUPFAM" id="SSF51569">
    <property type="entry name" value="Aldolase"/>
    <property type="match status" value="1"/>
</dbReference>
<comment type="function">
    <text evidence="1 12">Catalyzes the condensation of (S)-aspartate-beta-semialdehyde [(S)-ASA] and pyruvate to 4-hydroxy-tetrahydrodipicolinate (HTPA).</text>
</comment>
<evidence type="ECO:0000256" key="2">
    <source>
        <dbReference type="ARBA" id="ARBA00005120"/>
    </source>
</evidence>
<feature type="active site" description="Schiff-base intermediate with substrate" evidence="12 14">
    <location>
        <position position="161"/>
    </location>
</feature>
<dbReference type="AlphaFoldDB" id="J1Y7W4"/>
<dbReference type="SMART" id="SM01130">
    <property type="entry name" value="DHDPS"/>
    <property type="match status" value="1"/>
</dbReference>
<dbReference type="CDD" id="cd00950">
    <property type="entry name" value="DHDPS"/>
    <property type="match status" value="1"/>
</dbReference>
<organism evidence="16 17">
    <name type="scientific">Alishewanella aestuarii B11</name>
    <dbReference type="NCBI Taxonomy" id="1197174"/>
    <lineage>
        <taxon>Bacteria</taxon>
        <taxon>Pseudomonadati</taxon>
        <taxon>Pseudomonadota</taxon>
        <taxon>Gammaproteobacteria</taxon>
        <taxon>Alteromonadales</taxon>
        <taxon>Alteromonadaceae</taxon>
        <taxon>Alishewanella</taxon>
    </lineage>
</organism>
<comment type="similarity">
    <text evidence="3 12 13">Belongs to the DapA family.</text>
</comment>
<keyword evidence="10 12" id="KW-0704">Schiff base</keyword>
<gene>
    <name evidence="12" type="primary">dapA</name>
    <name evidence="16" type="ORF">AEST_33470</name>
</gene>
<dbReference type="GO" id="GO:0009089">
    <property type="term" value="P:lysine biosynthetic process via diaminopimelate"/>
    <property type="evidence" value="ECO:0007669"/>
    <property type="project" value="UniProtKB-UniRule"/>
</dbReference>
<evidence type="ECO:0000256" key="9">
    <source>
        <dbReference type="ARBA" id="ARBA00023239"/>
    </source>
</evidence>
<dbReference type="InterPro" id="IPR013785">
    <property type="entry name" value="Aldolase_TIM"/>
</dbReference>
<dbReference type="EMBL" id="ALAB01000043">
    <property type="protein sequence ID" value="EJI83815.1"/>
    <property type="molecule type" value="Genomic_DNA"/>
</dbReference>
<keyword evidence="5 12" id="KW-0963">Cytoplasm</keyword>
<protein>
    <recommendedName>
        <fullName evidence="4 12">4-hydroxy-tetrahydrodipicolinate synthase</fullName>
        <shortName evidence="12">HTPA synthase</shortName>
        <ecNumber evidence="4 12">4.3.3.7</ecNumber>
    </recommendedName>
</protein>
<dbReference type="Proteomes" id="UP000012043">
    <property type="component" value="Unassembled WGS sequence"/>
</dbReference>
<keyword evidence="7 12" id="KW-0220">Diaminopimelate biosynthesis</keyword>
<feature type="binding site" evidence="12 15">
    <location>
        <position position="203"/>
    </location>
    <ligand>
        <name>pyruvate</name>
        <dbReference type="ChEBI" id="CHEBI:15361"/>
    </ligand>
</feature>
<reference evidence="16 17" key="1">
    <citation type="journal article" date="2012" name="J. Bacteriol.">
        <title>Genome Sequence of Pectin-Degrading Alishewanella aestuarii Strain B11T, Isolated from Tidal Flat Sediment.</title>
        <authorList>
            <person name="Jung J."/>
            <person name="Choi S."/>
            <person name="Chun J."/>
            <person name="Park W."/>
        </authorList>
    </citation>
    <scope>NUCLEOTIDE SEQUENCE [LARGE SCALE GENOMIC DNA]</scope>
    <source>
        <strain evidence="16 17">B11</strain>
    </source>
</reference>
<keyword evidence="6 12" id="KW-0028">Amino-acid biosynthesis</keyword>
<evidence type="ECO:0000256" key="4">
    <source>
        <dbReference type="ARBA" id="ARBA00012086"/>
    </source>
</evidence>
<dbReference type="Gene3D" id="3.20.20.70">
    <property type="entry name" value="Aldolase class I"/>
    <property type="match status" value="1"/>
</dbReference>
<accession>J1Y7W4</accession>
<comment type="caution">
    <text evidence="16">The sequence shown here is derived from an EMBL/GenBank/DDBJ whole genome shotgun (WGS) entry which is preliminary data.</text>
</comment>
<comment type="catalytic activity">
    <reaction evidence="11 12">
        <text>L-aspartate 4-semialdehyde + pyruvate = (2S,4S)-4-hydroxy-2,3,4,5-tetrahydrodipicolinate + H2O + H(+)</text>
        <dbReference type="Rhea" id="RHEA:34171"/>
        <dbReference type="ChEBI" id="CHEBI:15361"/>
        <dbReference type="ChEBI" id="CHEBI:15377"/>
        <dbReference type="ChEBI" id="CHEBI:15378"/>
        <dbReference type="ChEBI" id="CHEBI:67139"/>
        <dbReference type="ChEBI" id="CHEBI:537519"/>
        <dbReference type="EC" id="4.3.3.7"/>
    </reaction>
</comment>
<dbReference type="GO" id="GO:0019877">
    <property type="term" value="P:diaminopimelate biosynthetic process"/>
    <property type="evidence" value="ECO:0007669"/>
    <property type="project" value="UniProtKB-UniRule"/>
</dbReference>
<evidence type="ECO:0000256" key="7">
    <source>
        <dbReference type="ARBA" id="ARBA00022915"/>
    </source>
</evidence>
<dbReference type="UniPathway" id="UPA00034">
    <property type="reaction ID" value="UER00017"/>
</dbReference>
<evidence type="ECO:0000256" key="1">
    <source>
        <dbReference type="ARBA" id="ARBA00003294"/>
    </source>
</evidence>
<dbReference type="GO" id="GO:0008840">
    <property type="term" value="F:4-hydroxy-tetrahydrodipicolinate synthase activity"/>
    <property type="evidence" value="ECO:0007669"/>
    <property type="project" value="UniProtKB-UniRule"/>
</dbReference>
<feature type="binding site" evidence="12 15">
    <location>
        <position position="45"/>
    </location>
    <ligand>
        <name>pyruvate</name>
        <dbReference type="ChEBI" id="CHEBI:15361"/>
    </ligand>
</feature>
<feature type="site" description="Part of a proton relay during catalysis" evidence="12">
    <location>
        <position position="44"/>
    </location>
</feature>
<evidence type="ECO:0000256" key="15">
    <source>
        <dbReference type="PIRSR" id="PIRSR001365-2"/>
    </source>
</evidence>
<dbReference type="GO" id="GO:0005829">
    <property type="term" value="C:cytosol"/>
    <property type="evidence" value="ECO:0007669"/>
    <property type="project" value="TreeGrafter"/>
</dbReference>
<dbReference type="InterPro" id="IPR002220">
    <property type="entry name" value="DapA-like"/>
</dbReference>
<dbReference type="Pfam" id="PF00701">
    <property type="entry name" value="DHDPS"/>
    <property type="match status" value="1"/>
</dbReference>
<comment type="caution">
    <text evidence="12">Was originally thought to be a dihydrodipicolinate synthase (DHDPS), catalyzing the condensation of (S)-aspartate-beta-semialdehyde [(S)-ASA] and pyruvate to dihydrodipicolinate (DHDP). However, it was shown in E.coli that the product of the enzymatic reaction is not dihydrodipicolinate but in fact (4S)-4-hydroxy-2,3,4,5-tetrahydro-(2S)-dipicolinic acid (HTPA), and that the consecutive dehydration reaction leading to DHDP is not spontaneous but catalyzed by DapB.</text>
</comment>
<evidence type="ECO:0000256" key="8">
    <source>
        <dbReference type="ARBA" id="ARBA00023154"/>
    </source>
</evidence>
<feature type="active site" description="Proton donor/acceptor" evidence="12 14">
    <location>
        <position position="133"/>
    </location>
</feature>
<dbReference type="PANTHER" id="PTHR12128:SF66">
    <property type="entry name" value="4-HYDROXY-2-OXOGLUTARATE ALDOLASE, MITOCHONDRIAL"/>
    <property type="match status" value="1"/>
</dbReference>
<evidence type="ECO:0000256" key="6">
    <source>
        <dbReference type="ARBA" id="ARBA00022605"/>
    </source>
</evidence>
<dbReference type="PROSITE" id="PS00665">
    <property type="entry name" value="DHDPS_1"/>
    <property type="match status" value="1"/>
</dbReference>
<dbReference type="PRINTS" id="PR00146">
    <property type="entry name" value="DHPICSNTHASE"/>
</dbReference>
<dbReference type="HAMAP" id="MF_00418">
    <property type="entry name" value="DapA"/>
    <property type="match status" value="1"/>
</dbReference>
<evidence type="ECO:0000256" key="11">
    <source>
        <dbReference type="ARBA" id="ARBA00047836"/>
    </source>
</evidence>
<evidence type="ECO:0000256" key="12">
    <source>
        <dbReference type="HAMAP-Rule" id="MF_00418"/>
    </source>
</evidence>
<evidence type="ECO:0000313" key="16">
    <source>
        <dbReference type="EMBL" id="EJI83815.1"/>
    </source>
</evidence>
<dbReference type="InterPro" id="IPR005263">
    <property type="entry name" value="DapA"/>
</dbReference>
<keyword evidence="9 12" id="KW-0456">Lyase</keyword>
<feature type="site" description="Part of a proton relay during catalysis" evidence="12">
    <location>
        <position position="107"/>
    </location>
</feature>
<dbReference type="PATRIC" id="fig|1197174.4.peg.3276"/>
<dbReference type="InterPro" id="IPR020625">
    <property type="entry name" value="Schiff_base-form_aldolases_AS"/>
</dbReference>
<dbReference type="EC" id="4.3.3.7" evidence="4 12"/>
<comment type="subcellular location">
    <subcellularLocation>
        <location evidence="12">Cytoplasm</location>
    </subcellularLocation>
</comment>
<comment type="pathway">
    <text evidence="2 12">Amino-acid biosynthesis; L-lysine biosynthesis via DAP pathway; (S)-tetrahydrodipicolinate from L-aspartate: step 3/4.</text>
</comment>
<dbReference type="NCBIfam" id="TIGR00674">
    <property type="entry name" value="dapA"/>
    <property type="match status" value="1"/>
</dbReference>
<dbReference type="PIRSF" id="PIRSF001365">
    <property type="entry name" value="DHDPS"/>
    <property type="match status" value="1"/>
</dbReference>
<evidence type="ECO:0000256" key="13">
    <source>
        <dbReference type="PIRNR" id="PIRNR001365"/>
    </source>
</evidence>
<keyword evidence="17" id="KW-1185">Reference proteome</keyword>